<evidence type="ECO:0000256" key="2">
    <source>
        <dbReference type="ARBA" id="ARBA00022527"/>
    </source>
</evidence>
<evidence type="ECO:0000256" key="3">
    <source>
        <dbReference type="ARBA" id="ARBA00022679"/>
    </source>
</evidence>
<dbReference type="Gene3D" id="3.30.200.20">
    <property type="entry name" value="Phosphorylase Kinase, domain 1"/>
    <property type="match status" value="1"/>
</dbReference>
<evidence type="ECO:0000256" key="1">
    <source>
        <dbReference type="ARBA" id="ARBA00012513"/>
    </source>
</evidence>
<dbReference type="Pfam" id="PF03793">
    <property type="entry name" value="PASTA"/>
    <property type="match status" value="3"/>
</dbReference>
<dbReference type="PANTHER" id="PTHR43289:SF34">
    <property type="entry name" value="SERINE_THREONINE-PROTEIN KINASE YBDM-RELATED"/>
    <property type="match status" value="1"/>
</dbReference>
<keyword evidence="11" id="KW-0812">Transmembrane</keyword>
<dbReference type="CDD" id="cd14014">
    <property type="entry name" value="STKc_PknB_like"/>
    <property type="match status" value="1"/>
</dbReference>
<evidence type="ECO:0000256" key="4">
    <source>
        <dbReference type="ARBA" id="ARBA00022741"/>
    </source>
</evidence>
<keyword evidence="2" id="KW-0723">Serine/threonine-protein kinase</keyword>
<keyword evidence="15" id="KW-1185">Reference proteome</keyword>
<dbReference type="EMBL" id="JACOPK010000002">
    <property type="protein sequence ID" value="MBC5694993.1"/>
    <property type="molecule type" value="Genomic_DNA"/>
</dbReference>
<feature type="binding site" evidence="9">
    <location>
        <position position="44"/>
    </location>
    <ligand>
        <name>ATP</name>
        <dbReference type="ChEBI" id="CHEBI:30616"/>
    </ligand>
</feature>
<dbReference type="InterPro" id="IPR005543">
    <property type="entry name" value="PASTA_dom"/>
</dbReference>
<evidence type="ECO:0000259" key="13">
    <source>
        <dbReference type="PROSITE" id="PS51178"/>
    </source>
</evidence>
<evidence type="ECO:0000256" key="10">
    <source>
        <dbReference type="SAM" id="MobiDB-lite"/>
    </source>
</evidence>
<protein>
    <recommendedName>
        <fullName evidence="1">non-specific serine/threonine protein kinase</fullName>
        <ecNumber evidence="1">2.7.11.1</ecNumber>
    </recommendedName>
</protein>
<dbReference type="Gene3D" id="1.10.510.10">
    <property type="entry name" value="Transferase(Phosphotransferase) domain 1"/>
    <property type="match status" value="1"/>
</dbReference>
<evidence type="ECO:0000256" key="6">
    <source>
        <dbReference type="ARBA" id="ARBA00022840"/>
    </source>
</evidence>
<feature type="compositionally biased region" description="Basic and acidic residues" evidence="10">
    <location>
        <begin position="417"/>
        <end position="428"/>
    </location>
</feature>
<comment type="catalytic activity">
    <reaction evidence="7">
        <text>L-threonyl-[protein] + ATP = O-phospho-L-threonyl-[protein] + ADP + H(+)</text>
        <dbReference type="Rhea" id="RHEA:46608"/>
        <dbReference type="Rhea" id="RHEA-COMP:11060"/>
        <dbReference type="Rhea" id="RHEA-COMP:11605"/>
        <dbReference type="ChEBI" id="CHEBI:15378"/>
        <dbReference type="ChEBI" id="CHEBI:30013"/>
        <dbReference type="ChEBI" id="CHEBI:30616"/>
        <dbReference type="ChEBI" id="CHEBI:61977"/>
        <dbReference type="ChEBI" id="CHEBI:456216"/>
        <dbReference type="EC" id="2.7.11.1"/>
    </reaction>
</comment>
<organism evidence="14 15">
    <name type="scientific">Agathobaculum hominis</name>
    <dbReference type="NCBI Taxonomy" id="2763014"/>
    <lineage>
        <taxon>Bacteria</taxon>
        <taxon>Bacillati</taxon>
        <taxon>Bacillota</taxon>
        <taxon>Clostridia</taxon>
        <taxon>Eubacteriales</taxon>
        <taxon>Butyricicoccaceae</taxon>
        <taxon>Agathobaculum</taxon>
    </lineage>
</organism>
<dbReference type="PROSITE" id="PS51178">
    <property type="entry name" value="PASTA"/>
    <property type="match status" value="3"/>
</dbReference>
<dbReference type="PROSITE" id="PS50011">
    <property type="entry name" value="PROTEIN_KINASE_DOM"/>
    <property type="match status" value="1"/>
</dbReference>
<evidence type="ECO:0000259" key="12">
    <source>
        <dbReference type="PROSITE" id="PS50011"/>
    </source>
</evidence>
<feature type="transmembrane region" description="Helical" evidence="11">
    <location>
        <begin position="358"/>
        <end position="381"/>
    </location>
</feature>
<evidence type="ECO:0000256" key="7">
    <source>
        <dbReference type="ARBA" id="ARBA00047899"/>
    </source>
</evidence>
<evidence type="ECO:0000256" key="9">
    <source>
        <dbReference type="PROSITE-ProRule" id="PRU10141"/>
    </source>
</evidence>
<dbReference type="Pfam" id="PF00069">
    <property type="entry name" value="Pkinase"/>
    <property type="match status" value="1"/>
</dbReference>
<keyword evidence="11" id="KW-1133">Transmembrane helix</keyword>
<dbReference type="PROSITE" id="PS00108">
    <property type="entry name" value="PROTEIN_KINASE_ST"/>
    <property type="match status" value="1"/>
</dbReference>
<feature type="domain" description="PASTA" evidence="13">
    <location>
        <begin position="459"/>
        <end position="525"/>
    </location>
</feature>
<keyword evidence="6 9" id="KW-0067">ATP-binding</keyword>
<evidence type="ECO:0000256" key="11">
    <source>
        <dbReference type="SAM" id="Phobius"/>
    </source>
</evidence>
<dbReference type="SUPFAM" id="SSF56112">
    <property type="entry name" value="Protein kinase-like (PK-like)"/>
    <property type="match status" value="1"/>
</dbReference>
<dbReference type="InterPro" id="IPR017441">
    <property type="entry name" value="Protein_kinase_ATP_BS"/>
</dbReference>
<feature type="region of interest" description="Disordered" evidence="10">
    <location>
        <begin position="417"/>
        <end position="438"/>
    </location>
</feature>
<dbReference type="InterPro" id="IPR000719">
    <property type="entry name" value="Prot_kinase_dom"/>
</dbReference>
<dbReference type="PROSITE" id="PS00107">
    <property type="entry name" value="PROTEIN_KINASE_ATP"/>
    <property type="match status" value="1"/>
</dbReference>
<dbReference type="RefSeq" id="WP_186969299.1">
    <property type="nucleotide sequence ID" value="NZ_JACOPK010000002.1"/>
</dbReference>
<evidence type="ECO:0000256" key="8">
    <source>
        <dbReference type="ARBA" id="ARBA00048679"/>
    </source>
</evidence>
<dbReference type="InterPro" id="IPR008271">
    <property type="entry name" value="Ser/Thr_kinase_AS"/>
</dbReference>
<dbReference type="SMART" id="SM00220">
    <property type="entry name" value="S_TKc"/>
    <property type="match status" value="1"/>
</dbReference>
<feature type="region of interest" description="Disordered" evidence="10">
    <location>
        <begin position="592"/>
        <end position="635"/>
    </location>
</feature>
<feature type="domain" description="PASTA" evidence="13">
    <location>
        <begin position="386"/>
        <end position="454"/>
    </location>
</feature>
<feature type="region of interest" description="Disordered" evidence="10">
    <location>
        <begin position="308"/>
        <end position="348"/>
    </location>
</feature>
<comment type="caution">
    <text evidence="14">The sequence shown here is derived from an EMBL/GenBank/DDBJ whole genome shotgun (WGS) entry which is preliminary data.</text>
</comment>
<dbReference type="NCBIfam" id="NF033483">
    <property type="entry name" value="PknB_PASTA_kin"/>
    <property type="match status" value="1"/>
</dbReference>
<feature type="domain" description="Protein kinase" evidence="12">
    <location>
        <begin position="15"/>
        <end position="283"/>
    </location>
</feature>
<comment type="catalytic activity">
    <reaction evidence="8">
        <text>L-seryl-[protein] + ATP = O-phospho-L-seryl-[protein] + ADP + H(+)</text>
        <dbReference type="Rhea" id="RHEA:17989"/>
        <dbReference type="Rhea" id="RHEA-COMP:9863"/>
        <dbReference type="Rhea" id="RHEA-COMP:11604"/>
        <dbReference type="ChEBI" id="CHEBI:15378"/>
        <dbReference type="ChEBI" id="CHEBI:29999"/>
        <dbReference type="ChEBI" id="CHEBI:30616"/>
        <dbReference type="ChEBI" id="CHEBI:83421"/>
        <dbReference type="ChEBI" id="CHEBI:456216"/>
        <dbReference type="EC" id="2.7.11.1"/>
    </reaction>
</comment>
<keyword evidence="5 14" id="KW-0418">Kinase</keyword>
<evidence type="ECO:0000313" key="14">
    <source>
        <dbReference type="EMBL" id="MBC5694993.1"/>
    </source>
</evidence>
<dbReference type="GO" id="GO:0016301">
    <property type="term" value="F:kinase activity"/>
    <property type="evidence" value="ECO:0007669"/>
    <property type="project" value="UniProtKB-KW"/>
</dbReference>
<dbReference type="Gene3D" id="3.30.10.20">
    <property type="match status" value="3"/>
</dbReference>
<keyword evidence="3" id="KW-0808">Transferase</keyword>
<feature type="domain" description="PASTA" evidence="13">
    <location>
        <begin position="527"/>
        <end position="594"/>
    </location>
</feature>
<dbReference type="SMART" id="SM00740">
    <property type="entry name" value="PASTA"/>
    <property type="match status" value="3"/>
</dbReference>
<sequence>MENDKYIGRLLGGRYELIDVVGVGGMAVVYRARDTILGRYVAIKILKEEFAKDPDIRKRFAIESRAVAKLSHHNIVSVYDVGNEDGTDYIVMELIEGVTLKEYLQQKGRLSWQESIFFAEQISSALVHAHSRGIIHQDIKPQNVIILRDGTAKLTDFGIASFATTQETRVVQEAIGSVHYISPEQAKGSKIDYRTDIYSLGVVMYEMLTGRLPFEGETALQIVMQHINAVPPMPSELVPDIPKGLDAIVMHAMCANISRRYASADELCADLARVREDPDTQFYYTASDDSSGETQVIGREVQRAARHAAAEDTAAIPAAPRRRSEPHSARREAPARRRTSVRERESSDFFEKLSERPAMAAGMAVAVVAAISLLVVAVLMFTGSGKSAKIDVPDLIGRTIDDVYADSEVMNNFEIKEAPSRQESDRPAGEILDQDPGEDQQAIKGSVITVTVSAGGDNVKDTYKVVDFTGKSLDYVAASLEAHGIELKEEKEYSDDVEEGKVIRTDPEAGTELARGETLTVYISLGKEQKSADVPSLTGMTQEAAQRALSERGLSLGSVDQVESDKPEGTVVWQSIDANSSVNQGTTVNIQISKGKKADEQKPDSSTTGGNTGSSEDDTPGKLPPTPAEGSATIPVALPDSADTAHVVIYVDGVIQYDDTPSTSQGSIAVTVQSTAGDHEVTVSVDGSSTTQTYSFN</sequence>
<dbReference type="EC" id="2.7.11.1" evidence="1"/>
<reference evidence="14 15" key="1">
    <citation type="submission" date="2020-08" db="EMBL/GenBank/DDBJ databases">
        <title>Genome public.</title>
        <authorList>
            <person name="Liu C."/>
            <person name="Sun Q."/>
        </authorList>
    </citation>
    <scope>NUCLEOTIDE SEQUENCE [LARGE SCALE GENOMIC DNA]</scope>
    <source>
        <strain evidence="14 15">M2</strain>
    </source>
</reference>
<evidence type="ECO:0000313" key="15">
    <source>
        <dbReference type="Proteomes" id="UP000641741"/>
    </source>
</evidence>
<feature type="compositionally biased region" description="Basic and acidic residues" evidence="10">
    <location>
        <begin position="322"/>
        <end position="348"/>
    </location>
</feature>
<dbReference type="InterPro" id="IPR011009">
    <property type="entry name" value="Kinase-like_dom_sf"/>
</dbReference>
<gene>
    <name evidence="14" type="primary">pknB</name>
    <name evidence="14" type="ORF">H8S02_03390</name>
</gene>
<dbReference type="Proteomes" id="UP000641741">
    <property type="component" value="Unassembled WGS sequence"/>
</dbReference>
<proteinExistence type="predicted"/>
<keyword evidence="4 9" id="KW-0547">Nucleotide-binding</keyword>
<evidence type="ECO:0000256" key="5">
    <source>
        <dbReference type="ARBA" id="ARBA00022777"/>
    </source>
</evidence>
<dbReference type="CDD" id="cd06577">
    <property type="entry name" value="PASTA_pknB"/>
    <property type="match status" value="3"/>
</dbReference>
<accession>A0ABR7GL13</accession>
<name>A0ABR7GL13_9FIRM</name>
<dbReference type="PANTHER" id="PTHR43289">
    <property type="entry name" value="MITOGEN-ACTIVATED PROTEIN KINASE KINASE KINASE 20-RELATED"/>
    <property type="match status" value="1"/>
</dbReference>
<keyword evidence="11" id="KW-0472">Membrane</keyword>